<dbReference type="PANTHER" id="PTHR47358">
    <property type="entry name" value="E3 UBIQUITIN-PROTEIN LIGASE HOS1"/>
    <property type="match status" value="1"/>
</dbReference>
<dbReference type="GO" id="GO:0008270">
    <property type="term" value="F:zinc ion binding"/>
    <property type="evidence" value="ECO:0007669"/>
    <property type="project" value="UniProtKB-KW"/>
</dbReference>
<keyword evidence="2" id="KW-0539">Nucleus</keyword>
<dbReference type="Gene3D" id="3.30.40.10">
    <property type="entry name" value="Zinc/RING finger domain, C3HC4 (zinc finger)"/>
    <property type="match status" value="1"/>
</dbReference>
<dbReference type="PROSITE" id="PS50089">
    <property type="entry name" value="ZF_RING_2"/>
    <property type="match status" value="1"/>
</dbReference>
<reference evidence="6" key="1">
    <citation type="submission" date="2018-11" db="EMBL/GenBank/DDBJ databases">
        <authorList>
            <consortium name="Genoscope - CEA"/>
            <person name="William W."/>
        </authorList>
    </citation>
    <scope>NUCLEOTIDE SEQUENCE</scope>
</reference>
<dbReference type="PANTHER" id="PTHR47358:SF2">
    <property type="entry name" value="E3 UBIQUITIN-PROTEIN LIGASE HOS1"/>
    <property type="match status" value="1"/>
</dbReference>
<name>A0A3P6CM78_BRAOL</name>
<keyword evidence="3" id="KW-0862">Zinc</keyword>
<dbReference type="EMBL" id="LR031873">
    <property type="protein sequence ID" value="VDD15640.1"/>
    <property type="molecule type" value="Genomic_DNA"/>
</dbReference>
<feature type="compositionally biased region" description="Polar residues" evidence="4">
    <location>
        <begin position="711"/>
        <end position="723"/>
    </location>
</feature>
<dbReference type="GO" id="GO:0016567">
    <property type="term" value="P:protein ubiquitination"/>
    <property type="evidence" value="ECO:0007669"/>
    <property type="project" value="InterPro"/>
</dbReference>
<dbReference type="GO" id="GO:0004842">
    <property type="term" value="F:ubiquitin-protein transferase activity"/>
    <property type="evidence" value="ECO:0007669"/>
    <property type="project" value="InterPro"/>
</dbReference>
<keyword evidence="3" id="KW-0479">Metal-binding</keyword>
<sequence>MDTNGSASASASAERSMNLPPQHPDYASKPVQEALMHLASTNLRDLCNEAKAERCRATRDLTSCGRSVRYALNPCGHASLCRECCERFDLCPICRSTLPRSGDKLRLRLYYECVEAGLISGTPEDASQDEDEDGVHRLYSLFDVALNNNLISVVCYYITNVCMDEAAVSSDPVIAFLLDEVVVKDWVKRTFRSILAGLQEIYSLETKEMQGWLDKLLKYSKQVAGICSVLEVMESAFKGSVSPQLQDVEKLKDNIGKTKQHLDIMIWCIRHGFLHDVKSRYSNFTSWKALVLERKSNAIKRAWPDAVDQSSDCCVQGASLFIEDALENLEREPEYSQDIGADLGVGCLQNDERSFLRSKIEGTSGSYPFENLRTAADKLFLHGSSDLVVAKQAIFLYYLFDRHWTTPEEHWKHIVDDFAATFGITRHSLLESFVFYLLDDPSEEALQEACRTLPEICGPETYPKVAQVLLERENPEAALLVLRWSGRDGASELVSIGEAVTAVRVRVECGLLSEAFTYQRTLCLKVKENELKNGAVKHVSDDGGDSLSWTEWMEILVNEFCCLSIRRNVVDRIIELPWNPDEEKYLHRCLLDSATDDPSSAVGSLLVVFYLQVSHHIFMLKSSSLEHSLKIRYRYIHAYQVDLRLQKIEEAFLSENRIGEEVMSRMQSQSHWRKELIDKAIDILPAIQQQQVRSGQFSEMEDTSESAYEAATNTDLPEAKQSSVPVSTNSVFLQRAKDGGARVPVANNASSPFQPSRLIGSASIDISHGKLFTSANRGQKSEVRSITKTLKFGEASTPFKDLNRARGNSKHKGRRTEDTSPEINVDRFMDSPYLTANNPVTMEPRSRSKHLNGSAQKPESTFFGVRMQQDREHPSHLDDPMDMSSSLKNNNNVLATESRNKSGGLRWRSDEGSDEESEPMWGMEPTSSGSMPVKGRRTRRFTAR</sequence>
<dbReference type="AlphaFoldDB" id="A0A3P6CM78"/>
<evidence type="ECO:0000313" key="6">
    <source>
        <dbReference type="EMBL" id="VDD15640.1"/>
    </source>
</evidence>
<evidence type="ECO:0000256" key="2">
    <source>
        <dbReference type="ARBA" id="ARBA00023242"/>
    </source>
</evidence>
<keyword evidence="3" id="KW-0863">Zinc-finger</keyword>
<gene>
    <name evidence="6" type="ORF">BOLC4T28262H</name>
</gene>
<feature type="compositionally biased region" description="Low complexity" evidence="4">
    <location>
        <begin position="1"/>
        <end position="13"/>
    </location>
</feature>
<comment type="subcellular location">
    <subcellularLocation>
        <location evidence="1">Nucleus</location>
    </subcellularLocation>
</comment>
<evidence type="ECO:0000259" key="5">
    <source>
        <dbReference type="PROSITE" id="PS50089"/>
    </source>
</evidence>
<evidence type="ECO:0000256" key="4">
    <source>
        <dbReference type="SAM" id="MobiDB-lite"/>
    </source>
</evidence>
<feature type="region of interest" description="Disordered" evidence="4">
    <location>
        <begin position="1"/>
        <end position="24"/>
    </location>
</feature>
<dbReference type="InterPro" id="IPR001841">
    <property type="entry name" value="Znf_RING"/>
</dbReference>
<feature type="region of interest" description="Disordered" evidence="4">
    <location>
        <begin position="799"/>
        <end position="944"/>
    </location>
</feature>
<evidence type="ECO:0000256" key="3">
    <source>
        <dbReference type="PROSITE-ProRule" id="PRU00175"/>
    </source>
</evidence>
<proteinExistence type="predicted"/>
<feature type="compositionally biased region" description="Basic residues" evidence="4">
    <location>
        <begin position="934"/>
        <end position="944"/>
    </location>
</feature>
<dbReference type="GO" id="GO:0005634">
    <property type="term" value="C:nucleus"/>
    <property type="evidence" value="ECO:0007669"/>
    <property type="project" value="UniProtKB-SubCell"/>
</dbReference>
<evidence type="ECO:0000256" key="1">
    <source>
        <dbReference type="ARBA" id="ARBA00004123"/>
    </source>
</evidence>
<feature type="compositionally biased region" description="Polar residues" evidence="4">
    <location>
        <begin position="883"/>
        <end position="897"/>
    </location>
</feature>
<feature type="compositionally biased region" description="Basic and acidic residues" evidence="4">
    <location>
        <begin position="868"/>
        <end position="879"/>
    </location>
</feature>
<organism evidence="6">
    <name type="scientific">Brassica oleracea</name>
    <name type="common">Wild cabbage</name>
    <dbReference type="NCBI Taxonomy" id="3712"/>
    <lineage>
        <taxon>Eukaryota</taxon>
        <taxon>Viridiplantae</taxon>
        <taxon>Streptophyta</taxon>
        <taxon>Embryophyta</taxon>
        <taxon>Tracheophyta</taxon>
        <taxon>Spermatophyta</taxon>
        <taxon>Magnoliopsida</taxon>
        <taxon>eudicotyledons</taxon>
        <taxon>Gunneridae</taxon>
        <taxon>Pentapetalae</taxon>
        <taxon>rosids</taxon>
        <taxon>malvids</taxon>
        <taxon>Brassicales</taxon>
        <taxon>Brassicaceae</taxon>
        <taxon>Brassiceae</taxon>
        <taxon>Brassica</taxon>
    </lineage>
</organism>
<dbReference type="InterPro" id="IPR025151">
    <property type="entry name" value="ELYS_dom"/>
</dbReference>
<dbReference type="InterPro" id="IPR044718">
    <property type="entry name" value="HOS1"/>
</dbReference>
<protein>
    <recommendedName>
        <fullName evidence="5">RING-type domain-containing protein</fullName>
    </recommendedName>
</protein>
<accession>A0A3P6CM78</accession>
<feature type="region of interest" description="Disordered" evidence="4">
    <location>
        <begin position="694"/>
        <end position="723"/>
    </location>
</feature>
<dbReference type="InterPro" id="IPR013083">
    <property type="entry name" value="Znf_RING/FYVE/PHD"/>
</dbReference>
<feature type="domain" description="RING-type" evidence="5">
    <location>
        <begin position="64"/>
        <end position="95"/>
    </location>
</feature>
<dbReference type="Pfam" id="PF13934">
    <property type="entry name" value="ELYS"/>
    <property type="match status" value="1"/>
</dbReference>